<dbReference type="Pfam" id="PF00956">
    <property type="entry name" value="NAP"/>
    <property type="match status" value="1"/>
</dbReference>
<dbReference type="InterPro" id="IPR037231">
    <property type="entry name" value="NAP-like_sf"/>
</dbReference>
<dbReference type="Proteomes" id="UP000000715">
    <property type="component" value="Unplaced"/>
</dbReference>
<accession>A0A8U0SI78</accession>
<evidence type="ECO:0000313" key="4">
    <source>
        <dbReference type="Proteomes" id="UP000000715"/>
    </source>
</evidence>
<dbReference type="Gene3D" id="3.30.1120.90">
    <property type="entry name" value="Nucleosome assembly protein"/>
    <property type="match status" value="1"/>
</dbReference>
<dbReference type="GO" id="GO:0005634">
    <property type="term" value="C:nucleus"/>
    <property type="evidence" value="ECO:0007669"/>
    <property type="project" value="InterPro"/>
</dbReference>
<proteinExistence type="inferred from homology"/>
<name>A0A8U0SI78_MUSPF</name>
<dbReference type="RefSeq" id="XP_044943248.1">
    <property type="nucleotide sequence ID" value="XM_045087313.1"/>
</dbReference>
<dbReference type="GO" id="GO:0006334">
    <property type="term" value="P:nucleosome assembly"/>
    <property type="evidence" value="ECO:0007669"/>
    <property type="project" value="InterPro"/>
</dbReference>
<feature type="compositionally biased region" description="Acidic residues" evidence="3">
    <location>
        <begin position="76"/>
        <end position="93"/>
    </location>
</feature>
<feature type="compositionally biased region" description="Basic and acidic residues" evidence="3">
    <location>
        <begin position="94"/>
        <end position="126"/>
    </location>
</feature>
<organism evidence="4 5">
    <name type="scientific">Mustela putorius furo</name>
    <name type="common">European domestic ferret</name>
    <name type="synonym">Mustela furo</name>
    <dbReference type="NCBI Taxonomy" id="9669"/>
    <lineage>
        <taxon>Eukaryota</taxon>
        <taxon>Metazoa</taxon>
        <taxon>Chordata</taxon>
        <taxon>Craniata</taxon>
        <taxon>Vertebrata</taxon>
        <taxon>Euteleostomi</taxon>
        <taxon>Mammalia</taxon>
        <taxon>Eutheria</taxon>
        <taxon>Laurasiatheria</taxon>
        <taxon>Carnivora</taxon>
        <taxon>Caniformia</taxon>
        <taxon>Musteloidea</taxon>
        <taxon>Mustelidae</taxon>
        <taxon>Mustelinae</taxon>
        <taxon>Mustela</taxon>
    </lineage>
</organism>
<feature type="compositionally biased region" description="Acidic residues" evidence="3">
    <location>
        <begin position="13"/>
        <end position="24"/>
    </location>
</feature>
<feature type="region of interest" description="Disordered" evidence="3">
    <location>
        <begin position="1"/>
        <end position="136"/>
    </location>
</feature>
<evidence type="ECO:0000256" key="2">
    <source>
        <dbReference type="RuleBase" id="RU003876"/>
    </source>
</evidence>
<dbReference type="SUPFAM" id="SSF143113">
    <property type="entry name" value="NAP-like"/>
    <property type="match status" value="1"/>
</dbReference>
<dbReference type="InterPro" id="IPR002164">
    <property type="entry name" value="NAP_family"/>
</dbReference>
<evidence type="ECO:0000313" key="5">
    <source>
        <dbReference type="RefSeq" id="XP_044943248.1"/>
    </source>
</evidence>
<reference evidence="5" key="1">
    <citation type="submission" date="2025-08" db="UniProtKB">
        <authorList>
            <consortium name="RefSeq"/>
        </authorList>
    </citation>
    <scope>IDENTIFICATION</scope>
    <source>
        <tissue evidence="5">Brain</tissue>
    </source>
</reference>
<protein>
    <submittedName>
        <fullName evidence="5">Testis-specific Y-encoded protein 3-like</fullName>
    </submittedName>
</protein>
<dbReference type="OrthoDB" id="9751433at2759"/>
<dbReference type="PANTHER" id="PTHR11875">
    <property type="entry name" value="TESTIS-SPECIFIC Y-ENCODED PROTEIN"/>
    <property type="match status" value="1"/>
</dbReference>
<dbReference type="GeneID" id="123393955"/>
<keyword evidence="4" id="KW-1185">Reference proteome</keyword>
<evidence type="ECO:0000256" key="3">
    <source>
        <dbReference type="SAM" id="MobiDB-lite"/>
    </source>
</evidence>
<evidence type="ECO:0000256" key="1">
    <source>
        <dbReference type="ARBA" id="ARBA00009947"/>
    </source>
</evidence>
<dbReference type="AlphaFoldDB" id="A0A8U0SI78"/>
<sequence>MKGSTLKWWNVPEEAEEGHEEEAAEGQAAEEVKEEGEKDDKEESVEEEAKEGDEQLKEEEEPEGDSVEEGAKAEEAKEEDFEEQVAEDVEAEAEAGKREEAREGSRKEEEAQELQEKQEGEEERGARPGPPPSPLQALQALQSELEPLNKDASRAYSRLKLRFWQRRRYHLEHRSALIRGIPGFWAKAFVNHPQLSAMLRGQDKGILVSMTDLQVEELEPPRDRRKILLFFRKNSYFHNEVVEKEYVLRAAGYEPSHSTPIQWHRNYEREARSRRHHNSSLNFFNWFSDHSFAGSSRIAEIIMDDLWPNPLQYYMRKKAPAEGTERRAGSFKKLR</sequence>
<gene>
    <name evidence="5" type="primary">LOC123393955</name>
</gene>
<feature type="compositionally biased region" description="Acidic residues" evidence="3">
    <location>
        <begin position="42"/>
        <end position="68"/>
    </location>
</feature>
<dbReference type="FunFam" id="3.30.1120.90:FF:000002">
    <property type="entry name" value="Testis-specific Y-encoded-like protein 2"/>
    <property type="match status" value="1"/>
</dbReference>
<comment type="similarity">
    <text evidence="1 2">Belongs to the nucleosome assembly protein (NAP) family.</text>
</comment>